<evidence type="ECO:0000313" key="8">
    <source>
        <dbReference type="Proteomes" id="UP001292182"/>
    </source>
</evidence>
<dbReference type="Proteomes" id="UP001292182">
    <property type="component" value="Unassembled WGS sequence"/>
</dbReference>
<protein>
    <submittedName>
        <fullName evidence="7">Energy transducer TonB</fullName>
    </submittedName>
</protein>
<gene>
    <name evidence="7" type="ORF">N4G62_05320</name>
</gene>
<sequence length="353" mass="38264">MRLVFLGAACSWLAAVPLHAQTVDSPPVPDGTVTDWVHPDDYPPASMRAGEEGRVSVQLDVNASGMVKGCQVTNSSGHPLLDARTCTILTQRAHFRPARDVTGQAIAATTPVMSFRWQIPVDTSPTSPPSADDTKIRDGAAASLRMLGSSPLPADQPVTSERLRLAEPLVRGMRSDDEVKMEGFWRSTAESALAARFAGLPPRSQTLAKADFAEAFDIVWQQNLRMAHDRVLRFYTARLNDGEIRELTTFFQSGVGYKQIHHTAPLTAEDRQAFGRAMAEHPAVAKWTKLGMDFLQTTMAEAHDLGVASQAKLTAALCPKLARDHIQLSTCPAVKPTPATGKARPATLLTTHL</sequence>
<keyword evidence="3" id="KW-1133">Transmembrane helix</keyword>
<dbReference type="InterPro" id="IPR006260">
    <property type="entry name" value="TonB/TolA_C"/>
</dbReference>
<dbReference type="InterPro" id="IPR037682">
    <property type="entry name" value="TonB_C"/>
</dbReference>
<reference evidence="8" key="1">
    <citation type="submission" date="2023-07" db="EMBL/GenBank/DDBJ databases">
        <title>Whole genome sequence analysis of rice epiphytic Sphingomonas sanguinis OsEp_Plm_15B2.</title>
        <authorList>
            <person name="Sahu K.P."/>
            <person name="Asharani P."/>
            <person name="Reddy B."/>
            <person name="Kumar A."/>
        </authorList>
    </citation>
    <scope>NUCLEOTIDE SEQUENCE [LARGE SCALE GENOMIC DNA]</scope>
    <source>
        <strain evidence="8">OsEp_Plm_15B2</strain>
    </source>
</reference>
<name>A0ABU5LND8_9SPHN</name>
<dbReference type="EMBL" id="JAOBTW010000006">
    <property type="protein sequence ID" value="MDZ7281445.1"/>
    <property type="molecule type" value="Genomic_DNA"/>
</dbReference>
<evidence type="ECO:0000256" key="1">
    <source>
        <dbReference type="ARBA" id="ARBA00004167"/>
    </source>
</evidence>
<organism evidence="7 8">
    <name type="scientific">Sphingomonas sanguinis</name>
    <dbReference type="NCBI Taxonomy" id="33051"/>
    <lineage>
        <taxon>Bacteria</taxon>
        <taxon>Pseudomonadati</taxon>
        <taxon>Pseudomonadota</taxon>
        <taxon>Alphaproteobacteria</taxon>
        <taxon>Sphingomonadales</taxon>
        <taxon>Sphingomonadaceae</taxon>
        <taxon>Sphingomonas</taxon>
    </lineage>
</organism>
<comment type="caution">
    <text evidence="7">The sequence shown here is derived from an EMBL/GenBank/DDBJ whole genome shotgun (WGS) entry which is preliminary data.</text>
</comment>
<evidence type="ECO:0000259" key="6">
    <source>
        <dbReference type="PROSITE" id="PS52015"/>
    </source>
</evidence>
<keyword evidence="5" id="KW-0732">Signal</keyword>
<proteinExistence type="predicted"/>
<dbReference type="PROSITE" id="PS52015">
    <property type="entry name" value="TONB_CTD"/>
    <property type="match status" value="1"/>
</dbReference>
<accession>A0ABU5LND8</accession>
<evidence type="ECO:0000256" key="4">
    <source>
        <dbReference type="ARBA" id="ARBA00023136"/>
    </source>
</evidence>
<keyword evidence="2" id="KW-0812">Transmembrane</keyword>
<evidence type="ECO:0000256" key="3">
    <source>
        <dbReference type="ARBA" id="ARBA00022989"/>
    </source>
</evidence>
<keyword evidence="8" id="KW-1185">Reference proteome</keyword>
<comment type="subcellular location">
    <subcellularLocation>
        <location evidence="1">Membrane</location>
        <topology evidence="1">Single-pass membrane protein</topology>
    </subcellularLocation>
</comment>
<evidence type="ECO:0000256" key="5">
    <source>
        <dbReference type="SAM" id="SignalP"/>
    </source>
</evidence>
<feature type="domain" description="TonB C-terminal" evidence="6">
    <location>
        <begin position="27"/>
        <end position="122"/>
    </location>
</feature>
<dbReference type="Pfam" id="PF03544">
    <property type="entry name" value="TonB_C"/>
    <property type="match status" value="1"/>
</dbReference>
<dbReference type="RefSeq" id="WP_219020301.1">
    <property type="nucleotide sequence ID" value="NZ_CP079203.1"/>
</dbReference>
<evidence type="ECO:0000313" key="7">
    <source>
        <dbReference type="EMBL" id="MDZ7281445.1"/>
    </source>
</evidence>
<feature type="chain" id="PRO_5045844243" evidence="5">
    <location>
        <begin position="21"/>
        <end position="353"/>
    </location>
</feature>
<dbReference type="NCBIfam" id="TIGR01352">
    <property type="entry name" value="tonB_Cterm"/>
    <property type="match status" value="1"/>
</dbReference>
<evidence type="ECO:0000256" key="2">
    <source>
        <dbReference type="ARBA" id="ARBA00022692"/>
    </source>
</evidence>
<feature type="signal peptide" evidence="5">
    <location>
        <begin position="1"/>
        <end position="20"/>
    </location>
</feature>
<keyword evidence="4" id="KW-0472">Membrane</keyword>